<feature type="transmembrane region" description="Helical" evidence="6">
    <location>
        <begin position="69"/>
        <end position="89"/>
    </location>
</feature>
<dbReference type="Proteomes" id="UP000295221">
    <property type="component" value="Unassembled WGS sequence"/>
</dbReference>
<evidence type="ECO:0000256" key="5">
    <source>
        <dbReference type="ARBA" id="ARBA00023136"/>
    </source>
</evidence>
<dbReference type="HAMAP" id="MF_01515">
    <property type="entry name" value="UPF0316"/>
    <property type="match status" value="1"/>
</dbReference>
<feature type="domain" description="DUF2179" evidence="7">
    <location>
        <begin position="120"/>
        <end position="168"/>
    </location>
</feature>
<dbReference type="OrthoDB" id="48231at2"/>
<dbReference type="Gene3D" id="3.30.70.120">
    <property type="match status" value="1"/>
</dbReference>
<keyword evidence="10" id="KW-1185">Reference proteome</keyword>
<evidence type="ECO:0000256" key="3">
    <source>
        <dbReference type="ARBA" id="ARBA00022692"/>
    </source>
</evidence>
<comment type="subcellular location">
    <subcellularLocation>
        <location evidence="1 6">Cell membrane</location>
        <topology evidence="1 6">Multi-pass membrane protein</topology>
    </subcellularLocation>
</comment>
<evidence type="ECO:0000259" key="8">
    <source>
        <dbReference type="Pfam" id="PF18955"/>
    </source>
</evidence>
<keyword evidence="5 6" id="KW-0472">Membrane</keyword>
<dbReference type="EMBL" id="SLWK01000003">
    <property type="protein sequence ID" value="TCO09340.1"/>
    <property type="molecule type" value="Genomic_DNA"/>
</dbReference>
<keyword evidence="3 6" id="KW-0812">Transmembrane</keyword>
<comment type="similarity">
    <text evidence="6">Belongs to the UPF0316 family.</text>
</comment>
<dbReference type="AlphaFoldDB" id="A0A4V2RWN8"/>
<protein>
    <recommendedName>
        <fullName evidence="6">UPF0316 protein EV194_103252</fullName>
    </recommendedName>
</protein>
<feature type="domain" description="DUF5698" evidence="8">
    <location>
        <begin position="30"/>
        <end position="86"/>
    </location>
</feature>
<evidence type="ECO:0000256" key="2">
    <source>
        <dbReference type="ARBA" id="ARBA00022475"/>
    </source>
</evidence>
<dbReference type="InterPro" id="IPR019264">
    <property type="entry name" value="DUF2179"/>
</dbReference>
<dbReference type="CDD" id="cd16381">
    <property type="entry name" value="YitT_C_like_1"/>
    <property type="match status" value="1"/>
</dbReference>
<accession>A0A4V2RWN8</accession>
<dbReference type="InterPro" id="IPR044035">
    <property type="entry name" value="DUF5698"/>
</dbReference>
<evidence type="ECO:0000313" key="9">
    <source>
        <dbReference type="EMBL" id="TCO09340.1"/>
    </source>
</evidence>
<reference evidence="9 10" key="1">
    <citation type="submission" date="2019-03" db="EMBL/GenBank/DDBJ databases">
        <title>Genomic Encyclopedia of Type Strains, Phase IV (KMG-IV): sequencing the most valuable type-strain genomes for metagenomic binning, comparative biology and taxonomic classification.</title>
        <authorList>
            <person name="Goeker M."/>
        </authorList>
    </citation>
    <scope>NUCLEOTIDE SEQUENCE [LARGE SCALE GENOMIC DNA]</scope>
    <source>
        <strain evidence="9 10">DSM 24179</strain>
    </source>
</reference>
<dbReference type="PANTHER" id="PTHR40060:SF1">
    <property type="entry name" value="UPF0316 PROTEIN YEBE"/>
    <property type="match status" value="1"/>
</dbReference>
<evidence type="ECO:0000256" key="1">
    <source>
        <dbReference type="ARBA" id="ARBA00004651"/>
    </source>
</evidence>
<dbReference type="Pfam" id="PF10035">
    <property type="entry name" value="DUF2179"/>
    <property type="match status" value="1"/>
</dbReference>
<feature type="transmembrane region" description="Helical" evidence="6">
    <location>
        <begin position="42"/>
        <end position="63"/>
    </location>
</feature>
<keyword evidence="4 6" id="KW-1133">Transmembrane helix</keyword>
<dbReference type="InterPro" id="IPR022930">
    <property type="entry name" value="UPF0316"/>
</dbReference>
<evidence type="ECO:0000259" key="7">
    <source>
        <dbReference type="Pfam" id="PF10035"/>
    </source>
</evidence>
<dbReference type="InterPro" id="IPR015867">
    <property type="entry name" value="N-reg_PII/ATP_PRibTrfase_C"/>
</dbReference>
<gene>
    <name evidence="9" type="ORF">EV194_103252</name>
</gene>
<evidence type="ECO:0000256" key="4">
    <source>
        <dbReference type="ARBA" id="ARBA00022989"/>
    </source>
</evidence>
<dbReference type="NCBIfam" id="NF003191">
    <property type="entry name" value="PRK04164.1-2"/>
    <property type="match status" value="1"/>
</dbReference>
<dbReference type="Pfam" id="PF18955">
    <property type="entry name" value="DUF5698"/>
    <property type="match status" value="1"/>
</dbReference>
<keyword evidence="2 6" id="KW-1003">Cell membrane</keyword>
<dbReference type="PANTHER" id="PTHR40060">
    <property type="entry name" value="UPF0316 PROTEIN YEBE"/>
    <property type="match status" value="1"/>
</dbReference>
<evidence type="ECO:0000256" key="6">
    <source>
        <dbReference type="HAMAP-Rule" id="MF_01515"/>
    </source>
</evidence>
<organism evidence="9 10">
    <name type="scientific">Natronoflexus pectinivorans</name>
    <dbReference type="NCBI Taxonomy" id="682526"/>
    <lineage>
        <taxon>Bacteria</taxon>
        <taxon>Pseudomonadati</taxon>
        <taxon>Bacteroidota</taxon>
        <taxon>Bacteroidia</taxon>
        <taxon>Marinilabiliales</taxon>
        <taxon>Marinilabiliaceae</taxon>
        <taxon>Natronoflexus</taxon>
    </lineage>
</organism>
<dbReference type="GO" id="GO:0005886">
    <property type="term" value="C:plasma membrane"/>
    <property type="evidence" value="ECO:0007669"/>
    <property type="project" value="UniProtKB-SubCell"/>
</dbReference>
<comment type="caution">
    <text evidence="9">The sequence shown here is derived from an EMBL/GenBank/DDBJ whole genome shotgun (WGS) entry which is preliminary data.</text>
</comment>
<proteinExistence type="inferred from homology"/>
<name>A0A4V2RWN8_9BACT</name>
<dbReference type="RefSeq" id="WP_132433240.1">
    <property type="nucleotide sequence ID" value="NZ_SLWK01000003.1"/>
</dbReference>
<evidence type="ECO:0000313" key="10">
    <source>
        <dbReference type="Proteomes" id="UP000295221"/>
    </source>
</evidence>
<sequence>MEFYDTFWFTWVIIPFLIFLARVSDVTIGTLRIVFISKGYKILAPILGFFEVFIWLLAMGKIFQNLDNWMYYVAYSAGFAVGNYIGLIIEEKLALGFMNLRIITHEQGDALIKRLANEGFGITSSEAQGTRSRVNIIYCVIKRSDYKLVADIIQEYNPNAFYTLEDIRFANMGVFPVRSMMRGNGNFPWRKGK</sequence>